<dbReference type="Proteomes" id="UP000247973">
    <property type="component" value="Unassembled WGS sequence"/>
</dbReference>
<keyword evidence="3" id="KW-1185">Reference proteome</keyword>
<keyword evidence="1" id="KW-1133">Transmembrane helix</keyword>
<dbReference type="RefSeq" id="WP_110310769.1">
    <property type="nucleotide sequence ID" value="NZ_QICL01000012.1"/>
</dbReference>
<dbReference type="PROSITE" id="PS51257">
    <property type="entry name" value="PROKAR_LIPOPROTEIN"/>
    <property type="match status" value="1"/>
</dbReference>
<evidence type="ECO:0008006" key="4">
    <source>
        <dbReference type="Google" id="ProtNLM"/>
    </source>
</evidence>
<feature type="transmembrane region" description="Helical" evidence="1">
    <location>
        <begin position="78"/>
        <end position="95"/>
    </location>
</feature>
<protein>
    <recommendedName>
        <fullName evidence="4">ATP synthase I subunit</fullName>
    </recommendedName>
</protein>
<feature type="transmembrane region" description="Helical" evidence="1">
    <location>
        <begin position="39"/>
        <end position="57"/>
    </location>
</feature>
<feature type="transmembrane region" description="Helical" evidence="1">
    <location>
        <begin position="101"/>
        <end position="122"/>
    </location>
</feature>
<feature type="transmembrane region" description="Helical" evidence="1">
    <location>
        <begin position="12"/>
        <end position="33"/>
    </location>
</feature>
<sequence>MNIFKTKLIISIIAFGLIISGCIGVGLSCFLPTFDWNWFVGLTIFYLIIESLVVSLVEKCSQKKDKKQLVNMYMLTKVIKVITSLIFVTVYVLTVKENIKAFVAVFILFYLLYLIAETFIFMKVEKRIKEKNSSNE</sequence>
<evidence type="ECO:0000256" key="1">
    <source>
        <dbReference type="SAM" id="Phobius"/>
    </source>
</evidence>
<dbReference type="AlphaFoldDB" id="A0A2V3PQD8"/>
<comment type="caution">
    <text evidence="2">The sequence shown here is derived from an EMBL/GenBank/DDBJ whole genome shotgun (WGS) entry which is preliminary data.</text>
</comment>
<evidence type="ECO:0000313" key="2">
    <source>
        <dbReference type="EMBL" id="PXV63801.1"/>
    </source>
</evidence>
<dbReference type="EMBL" id="QICL01000012">
    <property type="protein sequence ID" value="PXV63801.1"/>
    <property type="molecule type" value="Genomic_DNA"/>
</dbReference>
<keyword evidence="1" id="KW-0472">Membrane</keyword>
<name>A0A2V3PQD8_9BACT</name>
<organism evidence="2 3">
    <name type="scientific">Dysgonomonas alginatilytica</name>
    <dbReference type="NCBI Taxonomy" id="1605892"/>
    <lineage>
        <taxon>Bacteria</taxon>
        <taxon>Pseudomonadati</taxon>
        <taxon>Bacteroidota</taxon>
        <taxon>Bacteroidia</taxon>
        <taxon>Bacteroidales</taxon>
        <taxon>Dysgonomonadaceae</taxon>
        <taxon>Dysgonomonas</taxon>
    </lineage>
</organism>
<gene>
    <name evidence="2" type="ORF">CLV62_11250</name>
</gene>
<proteinExistence type="predicted"/>
<evidence type="ECO:0000313" key="3">
    <source>
        <dbReference type="Proteomes" id="UP000247973"/>
    </source>
</evidence>
<keyword evidence="1" id="KW-0812">Transmembrane</keyword>
<accession>A0A2V3PQD8</accession>
<dbReference type="OrthoDB" id="998056at2"/>
<reference evidence="2 3" key="1">
    <citation type="submission" date="2018-03" db="EMBL/GenBank/DDBJ databases">
        <title>Genomic Encyclopedia of Archaeal and Bacterial Type Strains, Phase II (KMG-II): from individual species to whole genera.</title>
        <authorList>
            <person name="Goeker M."/>
        </authorList>
    </citation>
    <scope>NUCLEOTIDE SEQUENCE [LARGE SCALE GENOMIC DNA]</scope>
    <source>
        <strain evidence="2 3">DSM 100214</strain>
    </source>
</reference>